<reference evidence="2 3" key="1">
    <citation type="submission" date="2020-04" db="EMBL/GenBank/DDBJ databases">
        <title>Acinetobacter Taxon 24.</title>
        <authorList>
            <person name="Nemec A."/>
            <person name="Radolfova-Krizova L."/>
            <person name="Higgins P.G."/>
            <person name="Spanelova P."/>
        </authorList>
    </citation>
    <scope>NUCLEOTIDE SEQUENCE [LARGE SCALE GENOMIC DNA]</scope>
    <source>
        <strain evidence="2 3">ANC 5380</strain>
    </source>
</reference>
<accession>A0A7Y2WB62</accession>
<dbReference type="Proteomes" id="UP000569202">
    <property type="component" value="Unassembled WGS sequence"/>
</dbReference>
<evidence type="ECO:0000313" key="2">
    <source>
        <dbReference type="EMBL" id="NNH77403.1"/>
    </source>
</evidence>
<organism evidence="2 3">
    <name type="scientific">Acinetobacter terrae</name>
    <dbReference type="NCBI Taxonomy" id="2731247"/>
    <lineage>
        <taxon>Bacteria</taxon>
        <taxon>Pseudomonadati</taxon>
        <taxon>Pseudomonadota</taxon>
        <taxon>Gammaproteobacteria</taxon>
        <taxon>Moraxellales</taxon>
        <taxon>Moraxellaceae</taxon>
        <taxon>Acinetobacter</taxon>
        <taxon>Acinetobacter Taxon 24</taxon>
    </lineage>
</organism>
<protein>
    <submittedName>
        <fullName evidence="2">Uncharacterized protein</fullName>
    </submittedName>
</protein>
<dbReference type="EMBL" id="JABERL010000018">
    <property type="protein sequence ID" value="NNH77403.1"/>
    <property type="molecule type" value="Genomic_DNA"/>
</dbReference>
<dbReference type="AlphaFoldDB" id="A0A7Y2WB62"/>
<feature type="coiled-coil region" evidence="1">
    <location>
        <begin position="20"/>
        <end position="62"/>
    </location>
</feature>
<gene>
    <name evidence="2" type="ORF">HLH17_06910</name>
</gene>
<evidence type="ECO:0000313" key="3">
    <source>
        <dbReference type="Proteomes" id="UP000569202"/>
    </source>
</evidence>
<comment type="caution">
    <text evidence="2">The sequence shown here is derived from an EMBL/GenBank/DDBJ whole genome shotgun (WGS) entry which is preliminary data.</text>
</comment>
<sequence>MHDAQPYKDTRSQEDIAYEKMMEEKRKRVAQEELKREEAKKQAKIAKEKEELQTKKQEVADNLIVTVEKNNFEEKVLWENLVHFSRTIFADIKKYPENRLHECMAIGIYPALEFILEDISKKYDFYNLPNNGVYENFDGTLFEYCKTKINPNISLGKVSVLSYLTFLPYHQNPSKINEQINYIFLKKIMKNGKEVLAFTSAKNFLFEEKGKSFCSWDYLGEIAYLNLPLLSKGDESSIQTTNWRTKLDVHNAIRSTDEDIAEVTIIVTQFLNRIQGKQFKKLDGYFETRF</sequence>
<evidence type="ECO:0000256" key="1">
    <source>
        <dbReference type="SAM" id="Coils"/>
    </source>
</evidence>
<dbReference type="RefSeq" id="WP_171540246.1">
    <property type="nucleotide sequence ID" value="NZ_JABERL010000018.1"/>
</dbReference>
<proteinExistence type="predicted"/>
<name>A0A7Y2WB62_9GAMM</name>
<keyword evidence="1" id="KW-0175">Coiled coil</keyword>